<dbReference type="KEGG" id="haly:HYG82_09760"/>
<evidence type="ECO:0000313" key="2">
    <source>
        <dbReference type="Proteomes" id="UP000509241"/>
    </source>
</evidence>
<dbReference type="EMBL" id="CP058601">
    <property type="protein sequence ID" value="QLG49116.1"/>
    <property type="molecule type" value="Genomic_DNA"/>
</dbReference>
<dbReference type="AlphaFoldDB" id="A0A7D5KD47"/>
<dbReference type="Proteomes" id="UP000509241">
    <property type="component" value="Chromosome"/>
</dbReference>
<dbReference type="GeneID" id="56033577"/>
<dbReference type="PROSITE" id="PS51257">
    <property type="entry name" value="PROKAR_LIPOPROTEIN"/>
    <property type="match status" value="1"/>
</dbReference>
<gene>
    <name evidence="1" type="ORF">HYG82_09760</name>
</gene>
<organism evidence="1 2">
    <name type="scientific">Natrinema halophilum</name>
    <dbReference type="NCBI Taxonomy" id="1699371"/>
    <lineage>
        <taxon>Archaea</taxon>
        <taxon>Methanobacteriati</taxon>
        <taxon>Methanobacteriota</taxon>
        <taxon>Stenosarchaea group</taxon>
        <taxon>Halobacteria</taxon>
        <taxon>Halobacteriales</taxon>
        <taxon>Natrialbaceae</taxon>
        <taxon>Natrinema</taxon>
    </lineage>
</organism>
<evidence type="ECO:0000313" key="1">
    <source>
        <dbReference type="EMBL" id="QLG49116.1"/>
    </source>
</evidence>
<protein>
    <submittedName>
        <fullName evidence="1">Gluconate 2-dehydrogenase subunit 3 family protein</fullName>
    </submittedName>
</protein>
<keyword evidence="2" id="KW-1185">Reference proteome</keyword>
<dbReference type="InterPro" id="IPR027056">
    <property type="entry name" value="Gluconate_2DH_su3"/>
</dbReference>
<accession>A0A7D5KD47</accession>
<name>A0A7D5KD47_9EURY</name>
<sequence>MELTRRDAVAALSALGVSGSLSGCVAPPGADSAVDVDRVIEGQVAAAAVVYPDEVSGTAAFVETFLERRLEDPTHAKGMEEAITELDTNAEVWYQNRFAALSVADREQVLRNVSADTADEDPSGTASERVRYYVVNDLLLALYASPTGGQLVGIENPQGFAGGLETYQRGPNV</sequence>
<dbReference type="RefSeq" id="WP_179260851.1">
    <property type="nucleotide sequence ID" value="NZ_CP058601.1"/>
</dbReference>
<dbReference type="InterPro" id="IPR006311">
    <property type="entry name" value="TAT_signal"/>
</dbReference>
<proteinExistence type="predicted"/>
<dbReference type="Pfam" id="PF13618">
    <property type="entry name" value="Gluconate_2-dh3"/>
    <property type="match status" value="1"/>
</dbReference>
<reference evidence="1 2" key="1">
    <citation type="submission" date="2020-07" db="EMBL/GenBank/DDBJ databases">
        <authorList>
            <person name="Cui H."/>
        </authorList>
    </citation>
    <scope>NUCLEOTIDE SEQUENCE [LARGE SCALE GENOMIC DNA]</scope>
    <source>
        <strain evidence="1 2">YPL8</strain>
    </source>
</reference>
<dbReference type="PROSITE" id="PS51318">
    <property type="entry name" value="TAT"/>
    <property type="match status" value="1"/>
</dbReference>
<dbReference type="OrthoDB" id="198474at2157"/>